<dbReference type="AlphaFoldDB" id="A0A329YD77"/>
<proteinExistence type="predicted"/>
<dbReference type="Proteomes" id="UP000251205">
    <property type="component" value="Unassembled WGS sequence"/>
</dbReference>
<accession>A0A329YD77</accession>
<evidence type="ECO:0000313" key="2">
    <source>
        <dbReference type="Proteomes" id="UP000251205"/>
    </source>
</evidence>
<sequence>MPLRATFSLRRIDEVKDMSVLEMLVRRRMQEEYAKGTSPERITRLLQEFFNGAEASQADVAARRSSGNP</sequence>
<protein>
    <submittedName>
        <fullName evidence="1">Uncharacterized protein</fullName>
    </submittedName>
</protein>
<gene>
    <name evidence="1" type="ORF">DQ393_27730</name>
</gene>
<evidence type="ECO:0000313" key="1">
    <source>
        <dbReference type="EMBL" id="RAX38390.1"/>
    </source>
</evidence>
<organism evidence="1 2">
    <name type="scientific">Rhizobium tropici</name>
    <dbReference type="NCBI Taxonomy" id="398"/>
    <lineage>
        <taxon>Bacteria</taxon>
        <taxon>Pseudomonadati</taxon>
        <taxon>Pseudomonadota</taxon>
        <taxon>Alphaproteobacteria</taxon>
        <taxon>Hyphomicrobiales</taxon>
        <taxon>Rhizobiaceae</taxon>
        <taxon>Rhizobium/Agrobacterium group</taxon>
        <taxon>Rhizobium</taxon>
    </lineage>
</organism>
<name>A0A329YD77_RHITR</name>
<dbReference type="EMBL" id="QMKK01000054">
    <property type="protein sequence ID" value="RAX38390.1"/>
    <property type="molecule type" value="Genomic_DNA"/>
</dbReference>
<comment type="caution">
    <text evidence="1">The sequence shown here is derived from an EMBL/GenBank/DDBJ whole genome shotgun (WGS) entry which is preliminary data.</text>
</comment>
<reference evidence="1 2" key="1">
    <citation type="submission" date="2018-06" db="EMBL/GenBank/DDBJ databases">
        <title>Whole Genome Sequence of an efficient microsymbiont, Rhizobium tropici.</title>
        <authorList>
            <person name="Srinivasan R."/>
            <person name="Singh H.V."/>
            <person name="Srivastava R."/>
            <person name="Kumari B."/>
            <person name="Radhakrishna A."/>
        </authorList>
    </citation>
    <scope>NUCLEOTIDE SEQUENCE [LARGE SCALE GENOMIC DNA]</scope>
    <source>
        <strain evidence="1 2">IGFRI Rhizo-19</strain>
    </source>
</reference>